<dbReference type="AlphaFoldDB" id="A0A0Q2QTS5"/>
<reference evidence="2 7" key="2">
    <citation type="submission" date="2016-04" db="EMBL/GenBank/DDBJ databases">
        <title>Complete genome sequence of Thermococcus thioreducens type strain OGL-20P.</title>
        <authorList>
            <person name="Oger P.M."/>
        </authorList>
    </citation>
    <scope>NUCLEOTIDE SEQUENCE [LARGE SCALE GENOMIC DNA]</scope>
    <source>
        <strain evidence="2 7">OGL-20P</strain>
    </source>
</reference>
<dbReference type="KEGG" id="ttd:A3L14_00170"/>
<evidence type="ECO:0000256" key="1">
    <source>
        <dbReference type="SAM" id="Phobius"/>
    </source>
</evidence>
<reference evidence="4 6" key="3">
    <citation type="submission" date="2016-10" db="EMBL/GenBank/DDBJ databases">
        <authorList>
            <person name="de Groot N.N."/>
        </authorList>
    </citation>
    <scope>NUCLEOTIDE SEQUENCE [LARGE SCALE GENOMIC DNA]</scope>
    <source>
        <strain evidence="4 6">OGL-20</strain>
    </source>
</reference>
<feature type="transmembrane region" description="Helical" evidence="1">
    <location>
        <begin position="12"/>
        <end position="32"/>
    </location>
</feature>
<evidence type="ECO:0000313" key="4">
    <source>
        <dbReference type="EMBL" id="SEW07462.1"/>
    </source>
</evidence>
<keyword evidence="1" id="KW-0472">Membrane</keyword>
<accession>A0A0Q2QTS5</accession>
<keyword evidence="1" id="KW-0812">Transmembrane</keyword>
<reference evidence="3 5" key="1">
    <citation type="submission" date="2015-08" db="EMBL/GenBank/DDBJ databases">
        <title>Thermococcus thioreducens DSM 14981 genome sequencing.</title>
        <authorList>
            <person name="Hong S.-J."/>
            <person name="Kim M.-C."/>
            <person name="Shin J.-H."/>
        </authorList>
    </citation>
    <scope>NUCLEOTIDE SEQUENCE [LARGE SCALE GENOMIC DNA]</scope>
    <source>
        <strain evidence="3 5">DSM 14981</strain>
    </source>
</reference>
<sequence length="88" mass="9864">MSCERVEELIRKLALGFIMLFLSGFLVIYYAIRKLACASTGLCSSAHWPEPPGISSVDMLVMIFVVSVVFFSVLWYFSSSGTEKSDRK</sequence>
<dbReference type="STRING" id="277988.SAMN05216170_1405"/>
<evidence type="ECO:0000313" key="3">
    <source>
        <dbReference type="EMBL" id="KQH83413.1"/>
    </source>
</evidence>
<dbReference type="PATRIC" id="fig|277988.4.peg.37"/>
<keyword evidence="7" id="KW-1185">Reference proteome</keyword>
<proteinExistence type="predicted"/>
<feature type="transmembrane region" description="Helical" evidence="1">
    <location>
        <begin position="59"/>
        <end position="78"/>
    </location>
</feature>
<dbReference type="GeneID" id="33332786"/>
<organism evidence="3 5">
    <name type="scientific">Thermococcus thioreducens</name>
    <dbReference type="NCBI Taxonomy" id="277988"/>
    <lineage>
        <taxon>Archaea</taxon>
        <taxon>Methanobacteriati</taxon>
        <taxon>Methanobacteriota</taxon>
        <taxon>Thermococci</taxon>
        <taxon>Thermococcales</taxon>
        <taxon>Thermococcaceae</taxon>
        <taxon>Thermococcus</taxon>
    </lineage>
</organism>
<evidence type="ECO:0000313" key="5">
    <source>
        <dbReference type="Proteomes" id="UP000051862"/>
    </source>
</evidence>
<dbReference type="RefSeq" id="WP_055428338.1">
    <property type="nucleotide sequence ID" value="NZ_CP015105.1"/>
</dbReference>
<dbReference type="EMBL" id="LIXN01000001">
    <property type="protein sequence ID" value="KQH83413.1"/>
    <property type="molecule type" value="Genomic_DNA"/>
</dbReference>
<dbReference type="Proteomes" id="UP000051862">
    <property type="component" value="Unassembled WGS sequence"/>
</dbReference>
<dbReference type="EMBL" id="CP015105">
    <property type="protein sequence ID" value="ASJ11393.1"/>
    <property type="molecule type" value="Genomic_DNA"/>
</dbReference>
<name>A0A0Q2QTS5_9EURY</name>
<dbReference type="EMBL" id="FOIW01000002">
    <property type="protein sequence ID" value="SEW07462.1"/>
    <property type="molecule type" value="Genomic_DNA"/>
</dbReference>
<evidence type="ECO:0000313" key="6">
    <source>
        <dbReference type="Proteomes" id="UP000182125"/>
    </source>
</evidence>
<evidence type="ECO:0000313" key="7">
    <source>
        <dbReference type="Proteomes" id="UP000250136"/>
    </source>
</evidence>
<evidence type="ECO:0000313" key="2">
    <source>
        <dbReference type="EMBL" id="ASJ11393.1"/>
    </source>
</evidence>
<dbReference type="Proteomes" id="UP000250136">
    <property type="component" value="Chromosome"/>
</dbReference>
<keyword evidence="1" id="KW-1133">Transmembrane helix</keyword>
<dbReference type="OrthoDB" id="102548at2157"/>
<dbReference type="Proteomes" id="UP000182125">
    <property type="component" value="Unassembled WGS sequence"/>
</dbReference>
<protein>
    <submittedName>
        <fullName evidence="3">Uncharacterized protein</fullName>
    </submittedName>
</protein>
<gene>
    <name evidence="2" type="ORF">A3L14_00170</name>
    <name evidence="3" type="ORF">AMR53_00170</name>
    <name evidence="4" type="ORF">SAMN05216170_1405</name>
</gene>